<evidence type="ECO:0000256" key="5">
    <source>
        <dbReference type="ARBA" id="ARBA00022490"/>
    </source>
</evidence>
<dbReference type="GO" id="GO:0004709">
    <property type="term" value="F:MAP kinase kinase kinase activity"/>
    <property type="evidence" value="ECO:0007669"/>
    <property type="project" value="UniProtKB-EC"/>
</dbReference>
<dbReference type="OMA" id="WEKLYHK"/>
<comment type="function">
    <text evidence="16">Component of a protein kinase signal transduction cascade. Activates the CSBP2, P38 and JNK MAPK pathways, but not the ERK pathway. Specifically phosphorylates and activates MAP2K4 and MAP2K6.</text>
</comment>
<feature type="compositionally biased region" description="Basic and acidic residues" evidence="20">
    <location>
        <begin position="168"/>
        <end position="177"/>
    </location>
</feature>
<evidence type="ECO:0000313" key="23">
    <source>
        <dbReference type="Proteomes" id="UP000694392"/>
    </source>
</evidence>
<evidence type="ECO:0000256" key="6">
    <source>
        <dbReference type="ARBA" id="ARBA00022527"/>
    </source>
</evidence>
<evidence type="ECO:0000256" key="16">
    <source>
        <dbReference type="ARBA" id="ARBA00060115"/>
    </source>
</evidence>
<evidence type="ECO:0000256" key="12">
    <source>
        <dbReference type="ARBA" id="ARBA00022840"/>
    </source>
</evidence>
<keyword evidence="23" id="KW-1185">Reference proteome</keyword>
<evidence type="ECO:0000256" key="17">
    <source>
        <dbReference type="ARBA" id="ARBA00069057"/>
    </source>
</evidence>
<comment type="catalytic activity">
    <reaction evidence="15">
        <text>L-seryl-[protein] + ATP = O-phospho-L-seryl-[protein] + ADP + H(+)</text>
        <dbReference type="Rhea" id="RHEA:17989"/>
        <dbReference type="Rhea" id="RHEA-COMP:9863"/>
        <dbReference type="Rhea" id="RHEA-COMP:11604"/>
        <dbReference type="ChEBI" id="CHEBI:15378"/>
        <dbReference type="ChEBI" id="CHEBI:29999"/>
        <dbReference type="ChEBI" id="CHEBI:30616"/>
        <dbReference type="ChEBI" id="CHEBI:83421"/>
        <dbReference type="ChEBI" id="CHEBI:456216"/>
        <dbReference type="EC" id="2.7.11.25"/>
    </reaction>
</comment>
<evidence type="ECO:0000256" key="11">
    <source>
        <dbReference type="ARBA" id="ARBA00022777"/>
    </source>
</evidence>
<dbReference type="GeneTree" id="ENSGT00880000138034"/>
<reference evidence="22" key="2">
    <citation type="submission" date="2025-09" db="UniProtKB">
        <authorList>
            <consortium name="Ensembl"/>
        </authorList>
    </citation>
    <scope>IDENTIFICATION</scope>
</reference>
<dbReference type="Pfam" id="PF19431">
    <property type="entry name" value="MEKK4_N"/>
    <property type="match status" value="2"/>
</dbReference>
<dbReference type="InterPro" id="IPR000719">
    <property type="entry name" value="Prot_kinase_dom"/>
</dbReference>
<dbReference type="Ensembl" id="ENSSPUT00000004644.1">
    <property type="protein sequence ID" value="ENSSPUP00000004366.1"/>
    <property type="gene ID" value="ENSSPUG00000003356.1"/>
</dbReference>
<accession>A0A8D0G8P0</accession>
<comment type="similarity">
    <text evidence="3">Belongs to the protein kinase superfamily. STE Ser/Thr protein kinase family. MAP kinase kinase kinase subfamily.</text>
</comment>
<dbReference type="PANTHER" id="PTHR48016:SF32">
    <property type="entry name" value="MITOGEN-ACTIVATED PROTEIN KINASE KINASE KINASE 4"/>
    <property type="match status" value="1"/>
</dbReference>
<evidence type="ECO:0000256" key="4">
    <source>
        <dbReference type="ARBA" id="ARBA00012406"/>
    </source>
</evidence>
<evidence type="ECO:0000256" key="15">
    <source>
        <dbReference type="ARBA" id="ARBA00048329"/>
    </source>
</evidence>
<evidence type="ECO:0000259" key="21">
    <source>
        <dbReference type="PROSITE" id="PS50011"/>
    </source>
</evidence>
<dbReference type="Pfam" id="PF00069">
    <property type="entry name" value="Pkinase"/>
    <property type="match status" value="1"/>
</dbReference>
<sequence length="524" mass="59954">MFSSEFDAEVDETESVTLQQYYREAMIQGYNFGFEYHKEAIRLMSGEFRQKIGDKYINFARKWMNYVLTKCESGRVFVPDLKTQKYSILQALMNECIGHVIGKPHSPVTALHRTTRPVKVPRCHSDPPNPHLIIPTPEGFRGSSVPENDRLASIAAELQFRSLSRHSSPTEEREEPSYPKGDSSGSARRSWELRALISQTKDTAPKQRPIEAVQKSLQVFEEKRYREMRRRNIIGQVCDTPKSYDNVMHVGLRKVTFKWQRGNKIGEGQYGKVYTCISVDTGELMAMKEIRFQPNDHKTIKETADELKIFEGIKHPNLVRYFGVELHREEMYIFMEYCDEGTLEEVSRLGLQEHVIRLYAKQITIAINVLHEHGIVHRDIKGANIFLTSSGLIKLGDFGCSVKLKNNTQTMPGEVNSTLGTAAYMAPEVITRAKGEGHGRGADIWSLGCVVIEMVTGKRPWHEYEHNFQIMYRVGMGHKPPIPDKVSPEGKDFLSHCLESDPKMRWTASQLLDHPFVKVCTDEE</sequence>
<keyword evidence="11" id="KW-0418">Kinase</keyword>
<keyword evidence="13" id="KW-0460">Magnesium</keyword>
<keyword evidence="9" id="KW-0479">Metal-binding</keyword>
<keyword evidence="7" id="KW-0597">Phosphoprotein</keyword>
<proteinExistence type="inferred from homology"/>
<reference evidence="22" key="1">
    <citation type="submission" date="2025-08" db="UniProtKB">
        <authorList>
            <consortium name="Ensembl"/>
        </authorList>
    </citation>
    <scope>IDENTIFICATION</scope>
</reference>
<dbReference type="GO" id="GO:0048471">
    <property type="term" value="C:perinuclear region of cytoplasm"/>
    <property type="evidence" value="ECO:0007669"/>
    <property type="project" value="UniProtKB-SubCell"/>
</dbReference>
<evidence type="ECO:0000256" key="13">
    <source>
        <dbReference type="ARBA" id="ARBA00022842"/>
    </source>
</evidence>
<evidence type="ECO:0000256" key="20">
    <source>
        <dbReference type="SAM" id="MobiDB-lite"/>
    </source>
</evidence>
<keyword evidence="8" id="KW-0808">Transferase</keyword>
<dbReference type="FunFam" id="1.10.510.10:FF:000122">
    <property type="entry name" value="Mitogen-activated protein kinase kinase kinase 4"/>
    <property type="match status" value="1"/>
</dbReference>
<feature type="binding site" evidence="19">
    <location>
        <position position="288"/>
    </location>
    <ligand>
        <name>ATP</name>
        <dbReference type="ChEBI" id="CHEBI:30616"/>
    </ligand>
</feature>
<comment type="subcellular location">
    <subcellularLocation>
        <location evidence="2">Cytoplasm</location>
        <location evidence="2">Perinuclear region</location>
    </subcellularLocation>
</comment>
<keyword evidence="12 19" id="KW-0067">ATP-binding</keyword>
<dbReference type="PROSITE" id="PS50011">
    <property type="entry name" value="PROTEIN_KINASE_DOM"/>
    <property type="match status" value="1"/>
</dbReference>
<evidence type="ECO:0000256" key="1">
    <source>
        <dbReference type="ARBA" id="ARBA00001946"/>
    </source>
</evidence>
<organism evidence="22 23">
    <name type="scientific">Sphenodon punctatus</name>
    <name type="common">Tuatara</name>
    <name type="synonym">Hatteria punctata</name>
    <dbReference type="NCBI Taxonomy" id="8508"/>
    <lineage>
        <taxon>Eukaryota</taxon>
        <taxon>Metazoa</taxon>
        <taxon>Chordata</taxon>
        <taxon>Craniata</taxon>
        <taxon>Vertebrata</taxon>
        <taxon>Euteleostomi</taxon>
        <taxon>Lepidosauria</taxon>
        <taxon>Sphenodontia</taxon>
        <taxon>Sphenodontidae</taxon>
        <taxon>Sphenodon</taxon>
    </lineage>
</organism>
<evidence type="ECO:0000256" key="9">
    <source>
        <dbReference type="ARBA" id="ARBA00022723"/>
    </source>
</evidence>
<dbReference type="Proteomes" id="UP000694392">
    <property type="component" value="Unplaced"/>
</dbReference>
<dbReference type="GO" id="GO:0005524">
    <property type="term" value="F:ATP binding"/>
    <property type="evidence" value="ECO:0007669"/>
    <property type="project" value="UniProtKB-UniRule"/>
</dbReference>
<evidence type="ECO:0000256" key="10">
    <source>
        <dbReference type="ARBA" id="ARBA00022741"/>
    </source>
</evidence>
<dbReference type="PROSITE" id="PS00107">
    <property type="entry name" value="PROTEIN_KINASE_ATP"/>
    <property type="match status" value="1"/>
</dbReference>
<dbReference type="InterPro" id="IPR045801">
    <property type="entry name" value="MEKK4_N"/>
</dbReference>
<comment type="catalytic activity">
    <reaction evidence="14">
        <text>L-threonyl-[protein] + ATP = O-phospho-L-threonyl-[protein] + ADP + H(+)</text>
        <dbReference type="Rhea" id="RHEA:46608"/>
        <dbReference type="Rhea" id="RHEA-COMP:11060"/>
        <dbReference type="Rhea" id="RHEA-COMP:11605"/>
        <dbReference type="ChEBI" id="CHEBI:15378"/>
        <dbReference type="ChEBI" id="CHEBI:30013"/>
        <dbReference type="ChEBI" id="CHEBI:30616"/>
        <dbReference type="ChEBI" id="CHEBI:61977"/>
        <dbReference type="ChEBI" id="CHEBI:456216"/>
        <dbReference type="EC" id="2.7.11.25"/>
    </reaction>
</comment>
<feature type="region of interest" description="Disordered" evidence="20">
    <location>
        <begin position="121"/>
        <end position="146"/>
    </location>
</feature>
<evidence type="ECO:0000256" key="14">
    <source>
        <dbReference type="ARBA" id="ARBA00047559"/>
    </source>
</evidence>
<dbReference type="InterPro" id="IPR017441">
    <property type="entry name" value="Protein_kinase_ATP_BS"/>
</dbReference>
<keyword evidence="10 19" id="KW-0547">Nucleotide-binding</keyword>
<feature type="domain" description="Protein kinase" evidence="21">
    <location>
        <begin position="259"/>
        <end position="517"/>
    </location>
</feature>
<dbReference type="Gene3D" id="1.10.510.10">
    <property type="entry name" value="Transferase(Phosphotransferase) domain 1"/>
    <property type="match status" value="1"/>
</dbReference>
<keyword evidence="6" id="KW-0723">Serine/threonine-protein kinase</keyword>
<protein>
    <recommendedName>
        <fullName evidence="17">Mitogen-activated protein kinase kinase kinase 4</fullName>
        <ecNumber evidence="4">2.7.11.25</ecNumber>
    </recommendedName>
    <alternativeName>
        <fullName evidence="18">MAPK/ERK kinase kinase 4</fullName>
    </alternativeName>
</protein>
<dbReference type="EC" id="2.7.11.25" evidence="4"/>
<dbReference type="InterPro" id="IPR008271">
    <property type="entry name" value="Ser/Thr_kinase_AS"/>
</dbReference>
<evidence type="ECO:0000256" key="8">
    <source>
        <dbReference type="ARBA" id="ARBA00022679"/>
    </source>
</evidence>
<dbReference type="SUPFAM" id="SSF56112">
    <property type="entry name" value="Protein kinase-like (PK-like)"/>
    <property type="match status" value="1"/>
</dbReference>
<dbReference type="AlphaFoldDB" id="A0A8D0G8P0"/>
<evidence type="ECO:0000256" key="3">
    <source>
        <dbReference type="ARBA" id="ARBA00006529"/>
    </source>
</evidence>
<dbReference type="GO" id="GO:0046872">
    <property type="term" value="F:metal ion binding"/>
    <property type="evidence" value="ECO:0007669"/>
    <property type="project" value="UniProtKB-KW"/>
</dbReference>
<dbReference type="PANTHER" id="PTHR48016">
    <property type="entry name" value="MAP KINASE KINASE KINASE SSK2-RELATED-RELATED"/>
    <property type="match status" value="1"/>
</dbReference>
<keyword evidence="5" id="KW-0963">Cytoplasm</keyword>
<evidence type="ECO:0000256" key="19">
    <source>
        <dbReference type="PROSITE-ProRule" id="PRU10141"/>
    </source>
</evidence>
<evidence type="ECO:0000256" key="2">
    <source>
        <dbReference type="ARBA" id="ARBA00004556"/>
    </source>
</evidence>
<dbReference type="SMART" id="SM00220">
    <property type="entry name" value="S_TKc"/>
    <property type="match status" value="1"/>
</dbReference>
<feature type="region of interest" description="Disordered" evidence="20">
    <location>
        <begin position="162"/>
        <end position="189"/>
    </location>
</feature>
<name>A0A8D0G8P0_SPHPU</name>
<evidence type="ECO:0000313" key="22">
    <source>
        <dbReference type="Ensembl" id="ENSSPUP00000004366.1"/>
    </source>
</evidence>
<dbReference type="CDD" id="cd06626">
    <property type="entry name" value="STKc_MEKK4"/>
    <property type="match status" value="1"/>
</dbReference>
<dbReference type="InterPro" id="IPR011009">
    <property type="entry name" value="Kinase-like_dom_sf"/>
</dbReference>
<dbReference type="PROSITE" id="PS00108">
    <property type="entry name" value="PROTEIN_KINASE_ST"/>
    <property type="match status" value="1"/>
</dbReference>
<dbReference type="InterPro" id="IPR050538">
    <property type="entry name" value="MAP_kinase_kinase_kinase"/>
</dbReference>
<evidence type="ECO:0000256" key="7">
    <source>
        <dbReference type="ARBA" id="ARBA00022553"/>
    </source>
</evidence>
<comment type="cofactor">
    <cofactor evidence="1">
        <name>Mg(2+)</name>
        <dbReference type="ChEBI" id="CHEBI:18420"/>
    </cofactor>
</comment>
<evidence type="ECO:0000256" key="18">
    <source>
        <dbReference type="ARBA" id="ARBA00083883"/>
    </source>
</evidence>